<dbReference type="GO" id="GO:0005085">
    <property type="term" value="F:guanyl-nucleotide exchange factor activity"/>
    <property type="evidence" value="ECO:0007669"/>
    <property type="project" value="InterPro"/>
</dbReference>
<dbReference type="SMART" id="SM00325">
    <property type="entry name" value="RhoGEF"/>
    <property type="match status" value="1"/>
</dbReference>
<organism evidence="2 3">
    <name type="scientific">Hucho hucho</name>
    <name type="common">huchen</name>
    <dbReference type="NCBI Taxonomy" id="62062"/>
    <lineage>
        <taxon>Eukaryota</taxon>
        <taxon>Metazoa</taxon>
        <taxon>Chordata</taxon>
        <taxon>Craniata</taxon>
        <taxon>Vertebrata</taxon>
        <taxon>Euteleostomi</taxon>
        <taxon>Actinopterygii</taxon>
        <taxon>Neopterygii</taxon>
        <taxon>Teleostei</taxon>
        <taxon>Protacanthopterygii</taxon>
        <taxon>Salmoniformes</taxon>
        <taxon>Salmonidae</taxon>
        <taxon>Salmoninae</taxon>
        <taxon>Hucho</taxon>
    </lineage>
</organism>
<keyword evidence="3" id="KW-1185">Reference proteome</keyword>
<evidence type="ECO:0000313" key="3">
    <source>
        <dbReference type="Proteomes" id="UP000314982"/>
    </source>
</evidence>
<dbReference type="GeneTree" id="ENSGT01030000234571"/>
<dbReference type="PANTHER" id="PTHR12845:SF10">
    <property type="entry name" value="EPHEXIN-1-LIKE"/>
    <property type="match status" value="1"/>
</dbReference>
<evidence type="ECO:0000313" key="2">
    <source>
        <dbReference type="Ensembl" id="ENSHHUP00000088784.1"/>
    </source>
</evidence>
<dbReference type="Pfam" id="PF00621">
    <property type="entry name" value="RhoGEF"/>
    <property type="match status" value="1"/>
</dbReference>
<feature type="domain" description="DH" evidence="1">
    <location>
        <begin position="1"/>
        <end position="141"/>
    </location>
</feature>
<dbReference type="SUPFAM" id="SSF48065">
    <property type="entry name" value="DBL homology domain (DH-domain)"/>
    <property type="match status" value="1"/>
</dbReference>
<dbReference type="AlphaFoldDB" id="A0A4W5RVI1"/>
<dbReference type="Gene3D" id="1.20.900.10">
    <property type="entry name" value="Dbl homology (DH) domain"/>
    <property type="match status" value="1"/>
</dbReference>
<dbReference type="STRING" id="62062.ENSHHUP00000088784"/>
<dbReference type="Proteomes" id="UP000314982">
    <property type="component" value="Unassembled WGS sequence"/>
</dbReference>
<evidence type="ECO:0000259" key="1">
    <source>
        <dbReference type="PROSITE" id="PS50010"/>
    </source>
</evidence>
<dbReference type="InterPro" id="IPR000219">
    <property type="entry name" value="DH_dom"/>
</dbReference>
<dbReference type="PROSITE" id="PS50010">
    <property type="entry name" value="DH_2"/>
    <property type="match status" value="1"/>
</dbReference>
<reference evidence="2" key="2">
    <citation type="submission" date="2025-08" db="UniProtKB">
        <authorList>
            <consortium name="Ensembl"/>
        </authorList>
    </citation>
    <scope>IDENTIFICATION</scope>
</reference>
<proteinExistence type="predicted"/>
<dbReference type="PANTHER" id="PTHR12845">
    <property type="entry name" value="GUANINE NUCLEOTIDE EXCHANGE FACTOR"/>
    <property type="match status" value="1"/>
</dbReference>
<sequence>MQSSMYEVVTTEQYYLERLGVAVDHFMKSSTLNLALSPRDHKSLFSNVMREELESNLLCDMLCDVVHRHTSCHFGAYVDYIRNMPYQEQTMHNLGVGETNNPQIMEMLRKLQDDQRCYRLPLKSYLVLPFQRITRLKILIEVRGVEILPNLLTAWYSAHSIVPLISLTSMKISCCATFL</sequence>
<dbReference type="InterPro" id="IPR035899">
    <property type="entry name" value="DBL_dom_sf"/>
</dbReference>
<dbReference type="InterPro" id="IPR047271">
    <property type="entry name" value="Ephexin-like"/>
</dbReference>
<reference evidence="3" key="1">
    <citation type="submission" date="2018-06" db="EMBL/GenBank/DDBJ databases">
        <title>Genome assembly of Danube salmon.</title>
        <authorList>
            <person name="Macqueen D.J."/>
            <person name="Gundappa M.K."/>
        </authorList>
    </citation>
    <scope>NUCLEOTIDE SEQUENCE [LARGE SCALE GENOMIC DNA]</scope>
</reference>
<reference evidence="2" key="3">
    <citation type="submission" date="2025-09" db="UniProtKB">
        <authorList>
            <consortium name="Ensembl"/>
        </authorList>
    </citation>
    <scope>IDENTIFICATION</scope>
</reference>
<dbReference type="Ensembl" id="ENSHHUT00000091542.1">
    <property type="protein sequence ID" value="ENSHHUP00000088784.1"/>
    <property type="gene ID" value="ENSHHUG00000051292.1"/>
</dbReference>
<name>A0A4W5RVI1_9TELE</name>
<protein>
    <recommendedName>
        <fullName evidence="1">DH domain-containing protein</fullName>
    </recommendedName>
</protein>
<accession>A0A4W5RVI1</accession>